<dbReference type="GO" id="GO:0006751">
    <property type="term" value="P:glutathione catabolic process"/>
    <property type="evidence" value="ECO:0007669"/>
    <property type="project" value="InterPro"/>
</dbReference>
<dbReference type="EMBL" id="PZQS01000004">
    <property type="protein sequence ID" value="PVD32770.1"/>
    <property type="molecule type" value="Genomic_DNA"/>
</dbReference>
<dbReference type="OrthoDB" id="1081007at2759"/>
<dbReference type="Gene3D" id="3.60.20.40">
    <property type="match status" value="1"/>
</dbReference>
<evidence type="ECO:0000256" key="6">
    <source>
        <dbReference type="SAM" id="Phobius"/>
    </source>
</evidence>
<evidence type="ECO:0000256" key="3">
    <source>
        <dbReference type="PIRSR" id="PIRSR600101-1"/>
    </source>
</evidence>
<proteinExistence type="inferred from homology"/>
<dbReference type="Gene3D" id="1.10.246.130">
    <property type="match status" value="1"/>
</dbReference>
<keyword evidence="2" id="KW-0800">Toxin</keyword>
<evidence type="ECO:0000313" key="7">
    <source>
        <dbReference type="EMBL" id="PVD32770.1"/>
    </source>
</evidence>
<dbReference type="InterPro" id="IPR029055">
    <property type="entry name" value="Ntn_hydrolases_N"/>
</dbReference>
<feature type="binding site" evidence="4">
    <location>
        <begin position="440"/>
        <end position="442"/>
    </location>
    <ligand>
        <name>L-glutamate</name>
        <dbReference type="ChEBI" id="CHEBI:29985"/>
    </ligand>
</feature>
<accession>A0A2T7PHA4</accession>
<protein>
    <recommendedName>
        <fullName evidence="9">Gamma-glutamyltransferase</fullName>
    </recommendedName>
</protein>
<keyword evidence="2" id="KW-1202">Platelet aggregation activating toxin</keyword>
<gene>
    <name evidence="7" type="ORF">C0Q70_08216</name>
</gene>
<keyword evidence="6" id="KW-1133">Transmembrane helix</keyword>
<evidence type="ECO:0000256" key="5">
    <source>
        <dbReference type="SAM" id="MobiDB-lite"/>
    </source>
</evidence>
<keyword evidence="6" id="KW-0472">Membrane</keyword>
<dbReference type="STRING" id="400727.A0A2T7PHA4"/>
<feature type="compositionally biased region" description="Polar residues" evidence="5">
    <location>
        <begin position="57"/>
        <end position="66"/>
    </location>
</feature>
<evidence type="ECO:0000256" key="1">
    <source>
        <dbReference type="ARBA" id="ARBA00009381"/>
    </source>
</evidence>
<dbReference type="InterPro" id="IPR043138">
    <property type="entry name" value="GGT_lsub"/>
</dbReference>
<feature type="active site" description="Nucleophile" evidence="3">
    <location>
        <position position="422"/>
    </location>
</feature>
<feature type="region of interest" description="Disordered" evidence="5">
    <location>
        <begin position="56"/>
        <end position="76"/>
    </location>
</feature>
<comment type="similarity">
    <text evidence="1">Belongs to the gamma-glutamyltransferase family.</text>
</comment>
<comment type="caution">
    <text evidence="7">The sequence shown here is derived from an EMBL/GenBank/DDBJ whole genome shotgun (WGS) entry which is preliminary data.</text>
</comment>
<evidence type="ECO:0000256" key="2">
    <source>
        <dbReference type="ARBA" id="ARBA00084097"/>
    </source>
</evidence>
<keyword evidence="2" id="KW-1199">Hemostasis impairing toxin</keyword>
<dbReference type="GO" id="GO:0036374">
    <property type="term" value="F:glutathione hydrolase activity"/>
    <property type="evidence" value="ECO:0007669"/>
    <property type="project" value="InterPro"/>
</dbReference>
<dbReference type="FunFam" id="3.60.20.40:FF:000001">
    <property type="entry name" value="Gamma-glutamyltranspeptidase 1"/>
    <property type="match status" value="1"/>
</dbReference>
<feature type="transmembrane region" description="Helical" evidence="6">
    <location>
        <begin position="20"/>
        <end position="43"/>
    </location>
</feature>
<dbReference type="PANTHER" id="PTHR11686:SF9">
    <property type="entry name" value="RE13973P"/>
    <property type="match status" value="1"/>
</dbReference>
<reference evidence="7 8" key="1">
    <citation type="submission" date="2018-04" db="EMBL/GenBank/DDBJ databases">
        <title>The genome of golden apple snail Pomacea canaliculata provides insight into stress tolerance and invasive adaptation.</title>
        <authorList>
            <person name="Liu C."/>
            <person name="Liu B."/>
            <person name="Ren Y."/>
            <person name="Zhang Y."/>
            <person name="Wang H."/>
            <person name="Li S."/>
            <person name="Jiang F."/>
            <person name="Yin L."/>
            <person name="Zhang G."/>
            <person name="Qian W."/>
            <person name="Fan W."/>
        </authorList>
    </citation>
    <scope>NUCLEOTIDE SEQUENCE [LARGE SCALE GENOMIC DNA]</scope>
    <source>
        <strain evidence="7">SZHN2017</strain>
        <tissue evidence="7">Muscle</tissue>
    </source>
</reference>
<dbReference type="FunFam" id="1.10.246.130:FF:000002">
    <property type="entry name" value="glutathione hydrolase 1 proenzyme"/>
    <property type="match status" value="1"/>
</dbReference>
<keyword evidence="8" id="KW-1185">Reference proteome</keyword>
<evidence type="ECO:0000313" key="8">
    <source>
        <dbReference type="Proteomes" id="UP000245119"/>
    </source>
</evidence>
<dbReference type="Pfam" id="PF01019">
    <property type="entry name" value="G_glu_transpept"/>
    <property type="match status" value="1"/>
</dbReference>
<name>A0A2T7PHA4_POMCA</name>
<feature type="binding site" evidence="4">
    <location>
        <position position="502"/>
    </location>
    <ligand>
        <name>L-glutamate</name>
        <dbReference type="ChEBI" id="CHEBI:29985"/>
    </ligand>
</feature>
<organism evidence="7 8">
    <name type="scientific">Pomacea canaliculata</name>
    <name type="common">Golden apple snail</name>
    <dbReference type="NCBI Taxonomy" id="400727"/>
    <lineage>
        <taxon>Eukaryota</taxon>
        <taxon>Metazoa</taxon>
        <taxon>Spiralia</taxon>
        <taxon>Lophotrochozoa</taxon>
        <taxon>Mollusca</taxon>
        <taxon>Gastropoda</taxon>
        <taxon>Caenogastropoda</taxon>
        <taxon>Architaenioglossa</taxon>
        <taxon>Ampullarioidea</taxon>
        <taxon>Ampullariidae</taxon>
        <taxon>Pomacea</taxon>
    </lineage>
</organism>
<dbReference type="InterPro" id="IPR000101">
    <property type="entry name" value="GGT_peptidase"/>
</dbReference>
<dbReference type="AlphaFoldDB" id="A0A2T7PHA4"/>
<dbReference type="InterPro" id="IPR055262">
    <property type="entry name" value="GGT_CS"/>
</dbReference>
<keyword evidence="6" id="KW-0812">Transmembrane</keyword>
<dbReference type="PANTHER" id="PTHR11686">
    <property type="entry name" value="GAMMA GLUTAMYL TRANSPEPTIDASE"/>
    <property type="match status" value="1"/>
</dbReference>
<dbReference type="GO" id="GO:0005886">
    <property type="term" value="C:plasma membrane"/>
    <property type="evidence" value="ECO:0007669"/>
    <property type="project" value="TreeGrafter"/>
</dbReference>
<evidence type="ECO:0008006" key="9">
    <source>
        <dbReference type="Google" id="ProtNLM"/>
    </source>
</evidence>
<sequence length="595" mass="63747">MSSGYDTEKGQPVKSNSRPIVFALLGAAVVIGIGLAVGLWLGLRLREVKPCELPSDIKQSQKTCDTPSGGEQGRQYKSGHGEYRFATVAADSALCSKIGTEIMGRKGGNAADAAIATVICGGLMNAHSAGIGGGAFIVFYNRTSGQAVAINARETAPAAASQDMFVSNPLLSTFGEGSGHRGAGGAEGLVAAAPGSWADLPWRDLLTPTIEPVSVWGTTNQSSVSSCSGKKNFLFDSKKEVVPPGTLIRREKLAHTLHIIADEGVGAFYNGTLSQMIVDDIRDNNGTITREDLADYTVDVASPFTFNVSSSGLRVYSMPLPGSGVVLGYIFNILSGYGFTADSMSTTDKAVLTYHRIVEAMKFAYAKRSELGDPKFLNISQVVLNMTSPEVGQEIRAKISDDHTHDIPYYEPSFFNKNEQGTSHLSVLDGEGNAVAITTTINLQFGSKMIGYRTGIIFNNEMDDFSTPNTINAFGVPASPANFIQPGKRPLSSMSPSVFVDSKQERSNWWLTAIRTLWLNNSLVEAVEDSRVHHQLFPPEIHVDPGFPKDVQDGLVAKGHRIATHIGSKVQAILKDGSRLYAVSDWRKGGAPDGY</sequence>
<dbReference type="InterPro" id="IPR043137">
    <property type="entry name" value="GGT_ssub_C"/>
</dbReference>
<dbReference type="PRINTS" id="PR01210">
    <property type="entry name" value="GGTRANSPTASE"/>
</dbReference>
<feature type="binding site" evidence="4">
    <location>
        <position position="153"/>
    </location>
    <ligand>
        <name>L-glutamate</name>
        <dbReference type="ChEBI" id="CHEBI:29985"/>
    </ligand>
</feature>
<dbReference type="Proteomes" id="UP000245119">
    <property type="component" value="Linkage Group LG4"/>
</dbReference>
<dbReference type="SUPFAM" id="SSF56235">
    <property type="entry name" value="N-terminal nucleophile aminohydrolases (Ntn hydrolases)"/>
    <property type="match status" value="1"/>
</dbReference>
<evidence type="ECO:0000256" key="4">
    <source>
        <dbReference type="PIRSR" id="PIRSR600101-2"/>
    </source>
</evidence>
<feature type="binding site" evidence="4">
    <location>
        <position position="464"/>
    </location>
    <ligand>
        <name>L-glutamate</name>
        <dbReference type="ChEBI" id="CHEBI:29985"/>
    </ligand>
</feature>
<dbReference type="PROSITE" id="PS00462">
    <property type="entry name" value="G_GLU_TRANSPEPTIDASE"/>
    <property type="match status" value="1"/>
</dbReference>
<feature type="binding site" evidence="4">
    <location>
        <begin position="492"/>
        <end position="493"/>
    </location>
    <ligand>
        <name>L-glutamate</name>
        <dbReference type="ChEBI" id="CHEBI:29985"/>
    </ligand>
</feature>